<comment type="caution">
    <text evidence="5">The sequence shown here is derived from an EMBL/GenBank/DDBJ whole genome shotgun (WGS) entry which is preliminary data.</text>
</comment>
<accession>A0A533ICN6</accession>
<organism evidence="5 6">
    <name type="scientific">Paracoccus denitrificans</name>
    <dbReference type="NCBI Taxonomy" id="266"/>
    <lineage>
        <taxon>Bacteria</taxon>
        <taxon>Pseudomonadati</taxon>
        <taxon>Pseudomonadota</taxon>
        <taxon>Alphaproteobacteria</taxon>
        <taxon>Rhodobacterales</taxon>
        <taxon>Paracoccaceae</taxon>
        <taxon>Paracoccus</taxon>
    </lineage>
</organism>
<reference evidence="5 6" key="1">
    <citation type="journal article" date="2017" name="Nat. Commun.">
        <title>In situ click chemistry generation of cyclooxygenase-2 inhibitors.</title>
        <authorList>
            <person name="Bhardwaj A."/>
            <person name="Kaur J."/>
            <person name="Wuest M."/>
            <person name="Wuest F."/>
        </authorList>
    </citation>
    <scope>NUCLEOTIDE SEQUENCE [LARGE SCALE GENOMIC DNA]</scope>
    <source>
        <strain evidence="5">S2_012_000_R3_94</strain>
    </source>
</reference>
<dbReference type="AlphaFoldDB" id="A0A533ICN6"/>
<comment type="function">
    <text evidence="4">Functions in the N-end rule pathway of protein degradation where it conjugates Leu, Phe and, less efficiently, Met from aminoacyl-tRNAs to the N-termini of proteins containing an N-terminal arginine or lysine.</text>
</comment>
<dbReference type="GO" id="GO:0005737">
    <property type="term" value="C:cytoplasm"/>
    <property type="evidence" value="ECO:0007669"/>
    <property type="project" value="UniProtKB-SubCell"/>
</dbReference>
<dbReference type="PANTHER" id="PTHR30098">
    <property type="entry name" value="LEUCYL/PHENYLALANYL-TRNA--PROTEIN TRANSFERASE"/>
    <property type="match status" value="1"/>
</dbReference>
<keyword evidence="2 4" id="KW-0808">Transferase</keyword>
<gene>
    <name evidence="4" type="primary">aat</name>
    <name evidence="5" type="ORF">DI616_04350</name>
</gene>
<dbReference type="InterPro" id="IPR042203">
    <property type="entry name" value="Leu/Phe-tRNA_Trfase_C"/>
</dbReference>
<name>A0A533ICN6_PARDE</name>
<dbReference type="EMBL" id="VAFL01000003">
    <property type="protein sequence ID" value="TKW67850.1"/>
    <property type="molecule type" value="Genomic_DNA"/>
</dbReference>
<dbReference type="PANTHER" id="PTHR30098:SF2">
    <property type="entry name" value="LEUCYL_PHENYLALANYL-TRNA--PROTEIN TRANSFERASE"/>
    <property type="match status" value="1"/>
</dbReference>
<keyword evidence="3 4" id="KW-0012">Acyltransferase</keyword>
<dbReference type="InterPro" id="IPR016181">
    <property type="entry name" value="Acyl_CoA_acyltransferase"/>
</dbReference>
<dbReference type="EC" id="2.3.2.6" evidence="4"/>
<evidence type="ECO:0000256" key="2">
    <source>
        <dbReference type="ARBA" id="ARBA00022679"/>
    </source>
</evidence>
<dbReference type="GO" id="GO:0008914">
    <property type="term" value="F:leucyl-tRNA--protein transferase activity"/>
    <property type="evidence" value="ECO:0007669"/>
    <property type="project" value="UniProtKB-UniRule"/>
</dbReference>
<evidence type="ECO:0000256" key="1">
    <source>
        <dbReference type="ARBA" id="ARBA00022490"/>
    </source>
</evidence>
<comment type="catalytic activity">
    <reaction evidence="4">
        <text>N-terminal L-arginyl-[protein] + L-leucyl-tRNA(Leu) = N-terminal L-leucyl-L-arginyl-[protein] + tRNA(Leu) + H(+)</text>
        <dbReference type="Rhea" id="RHEA:50416"/>
        <dbReference type="Rhea" id="RHEA-COMP:9613"/>
        <dbReference type="Rhea" id="RHEA-COMP:9622"/>
        <dbReference type="Rhea" id="RHEA-COMP:12672"/>
        <dbReference type="Rhea" id="RHEA-COMP:12673"/>
        <dbReference type="ChEBI" id="CHEBI:15378"/>
        <dbReference type="ChEBI" id="CHEBI:64719"/>
        <dbReference type="ChEBI" id="CHEBI:78442"/>
        <dbReference type="ChEBI" id="CHEBI:78494"/>
        <dbReference type="ChEBI" id="CHEBI:133044"/>
        <dbReference type="EC" id="2.3.2.6"/>
    </reaction>
</comment>
<keyword evidence="1 4" id="KW-0963">Cytoplasm</keyword>
<dbReference type="SUPFAM" id="SSF55729">
    <property type="entry name" value="Acyl-CoA N-acyltransferases (Nat)"/>
    <property type="match status" value="1"/>
</dbReference>
<dbReference type="GO" id="GO:0030163">
    <property type="term" value="P:protein catabolic process"/>
    <property type="evidence" value="ECO:0007669"/>
    <property type="project" value="UniProtKB-UniRule"/>
</dbReference>
<protein>
    <recommendedName>
        <fullName evidence="4">Leucyl/phenylalanyl-tRNA--protein transferase</fullName>
        <ecNumber evidence="4">2.3.2.6</ecNumber>
    </recommendedName>
    <alternativeName>
        <fullName evidence="4">L/F-transferase</fullName>
    </alternativeName>
    <alternativeName>
        <fullName evidence="4">Leucyltransferase</fullName>
    </alternativeName>
    <alternativeName>
        <fullName evidence="4">Phenyalanyltransferase</fullName>
    </alternativeName>
</protein>
<dbReference type="Gene3D" id="3.40.630.70">
    <property type="entry name" value="Leucyl/phenylalanyl-tRNA-protein transferase, C-terminal domain"/>
    <property type="match status" value="1"/>
</dbReference>
<comment type="catalytic activity">
    <reaction evidence="4">
        <text>L-phenylalanyl-tRNA(Phe) + an N-terminal L-alpha-aminoacyl-[protein] = an N-terminal L-phenylalanyl-L-alpha-aminoacyl-[protein] + tRNA(Phe)</text>
        <dbReference type="Rhea" id="RHEA:43632"/>
        <dbReference type="Rhea" id="RHEA-COMP:9668"/>
        <dbReference type="Rhea" id="RHEA-COMP:9699"/>
        <dbReference type="Rhea" id="RHEA-COMP:10636"/>
        <dbReference type="Rhea" id="RHEA-COMP:10637"/>
        <dbReference type="ChEBI" id="CHEBI:78442"/>
        <dbReference type="ChEBI" id="CHEBI:78531"/>
        <dbReference type="ChEBI" id="CHEBI:78597"/>
        <dbReference type="ChEBI" id="CHEBI:83561"/>
        <dbReference type="EC" id="2.3.2.6"/>
    </reaction>
</comment>
<proteinExistence type="inferred from homology"/>
<comment type="similarity">
    <text evidence="4">Belongs to the L/F-transferase family.</text>
</comment>
<dbReference type="Proteomes" id="UP000315344">
    <property type="component" value="Unassembled WGS sequence"/>
</dbReference>
<comment type="catalytic activity">
    <reaction evidence="4">
        <text>N-terminal L-lysyl-[protein] + L-leucyl-tRNA(Leu) = N-terminal L-leucyl-L-lysyl-[protein] + tRNA(Leu) + H(+)</text>
        <dbReference type="Rhea" id="RHEA:12340"/>
        <dbReference type="Rhea" id="RHEA-COMP:9613"/>
        <dbReference type="Rhea" id="RHEA-COMP:9622"/>
        <dbReference type="Rhea" id="RHEA-COMP:12670"/>
        <dbReference type="Rhea" id="RHEA-COMP:12671"/>
        <dbReference type="ChEBI" id="CHEBI:15378"/>
        <dbReference type="ChEBI" id="CHEBI:65249"/>
        <dbReference type="ChEBI" id="CHEBI:78442"/>
        <dbReference type="ChEBI" id="CHEBI:78494"/>
        <dbReference type="ChEBI" id="CHEBI:133043"/>
        <dbReference type="EC" id="2.3.2.6"/>
    </reaction>
</comment>
<evidence type="ECO:0000256" key="4">
    <source>
        <dbReference type="HAMAP-Rule" id="MF_00688"/>
    </source>
</evidence>
<evidence type="ECO:0000313" key="5">
    <source>
        <dbReference type="EMBL" id="TKW67850.1"/>
    </source>
</evidence>
<dbReference type="NCBIfam" id="TIGR00667">
    <property type="entry name" value="aat"/>
    <property type="match status" value="1"/>
</dbReference>
<evidence type="ECO:0000256" key="3">
    <source>
        <dbReference type="ARBA" id="ARBA00023315"/>
    </source>
</evidence>
<dbReference type="Pfam" id="PF03588">
    <property type="entry name" value="Leu_Phe_trans"/>
    <property type="match status" value="1"/>
</dbReference>
<sequence>MLWGYANGIFPMASSAHDPTLHWFEPSERGIMPIGRVHVSRSMRRHLRHSGWTATLNGDFAATVRACAGREETWINDTLIGLYQDLHRLGHAHSLEILAGTEVVGGIFGLTIGGAFFGESMFSTRRNGSKAALIWLSAHLANCGFTLFDTQYPTAHLASMGGQTITRAAYLRRLSAAIRHDADIRSRALPAPQALWQPSNQTS</sequence>
<dbReference type="HAMAP" id="MF_00688">
    <property type="entry name" value="Leu_Phe_trans"/>
    <property type="match status" value="1"/>
</dbReference>
<evidence type="ECO:0000313" key="6">
    <source>
        <dbReference type="Proteomes" id="UP000315344"/>
    </source>
</evidence>
<comment type="subcellular location">
    <subcellularLocation>
        <location evidence="4">Cytoplasm</location>
    </subcellularLocation>
</comment>
<dbReference type="InterPro" id="IPR004616">
    <property type="entry name" value="Leu/Phe-tRNA_Trfase"/>
</dbReference>